<evidence type="ECO:0000313" key="2">
    <source>
        <dbReference type="EMBL" id="MCW0483488.1"/>
    </source>
</evidence>
<keyword evidence="3" id="KW-1185">Reference proteome</keyword>
<comment type="caution">
    <text evidence="2">The sequence shown here is derived from an EMBL/GenBank/DDBJ whole genome shotgun (WGS) entry which is preliminary data.</text>
</comment>
<keyword evidence="1" id="KW-0732">Signal</keyword>
<evidence type="ECO:0000256" key="1">
    <source>
        <dbReference type="SAM" id="SignalP"/>
    </source>
</evidence>
<evidence type="ECO:0000313" key="3">
    <source>
        <dbReference type="Proteomes" id="UP001163821"/>
    </source>
</evidence>
<dbReference type="AlphaFoldDB" id="A0AA41YBZ3"/>
<name>A0AA41YBZ3_9BACT</name>
<dbReference type="Proteomes" id="UP001163821">
    <property type="component" value="Unassembled WGS sequence"/>
</dbReference>
<protein>
    <recommendedName>
        <fullName evidence="4">DUF3575 domain-containing protein</fullName>
    </recommendedName>
</protein>
<organism evidence="2 3">
    <name type="scientific">Gaoshiqia sediminis</name>
    <dbReference type="NCBI Taxonomy" id="2986998"/>
    <lineage>
        <taxon>Bacteria</taxon>
        <taxon>Pseudomonadati</taxon>
        <taxon>Bacteroidota</taxon>
        <taxon>Bacteroidia</taxon>
        <taxon>Marinilabiliales</taxon>
        <taxon>Prolixibacteraceae</taxon>
        <taxon>Gaoshiqia</taxon>
    </lineage>
</organism>
<accession>A0AA41YBZ3</accession>
<sequence>MKKLTFTLLLAILVTFQMKAQDYNTGIGLRGGFFSGLTIKHFLDSNRAVEGLLSSRWHGLEIAGLYEIHNRAFQTPGLNWYYGVGAHIGFWDGDYSSRFDDHGNYTVIGIDGILGIEYNFSEIPINIGLDWKPMLNVIGHTGFWGDGAAISVRYIF</sequence>
<proteinExistence type="predicted"/>
<dbReference type="RefSeq" id="WP_282592089.1">
    <property type="nucleotide sequence ID" value="NZ_JAPAAF010000017.1"/>
</dbReference>
<feature type="signal peptide" evidence="1">
    <location>
        <begin position="1"/>
        <end position="20"/>
    </location>
</feature>
<evidence type="ECO:0008006" key="4">
    <source>
        <dbReference type="Google" id="ProtNLM"/>
    </source>
</evidence>
<dbReference type="EMBL" id="JAPAAF010000017">
    <property type="protein sequence ID" value="MCW0483488.1"/>
    <property type="molecule type" value="Genomic_DNA"/>
</dbReference>
<feature type="chain" id="PRO_5041314695" description="DUF3575 domain-containing protein" evidence="1">
    <location>
        <begin position="21"/>
        <end position="156"/>
    </location>
</feature>
<reference evidence="2" key="1">
    <citation type="submission" date="2022-10" db="EMBL/GenBank/DDBJ databases">
        <title>Gaoshiqiia sediminis gen. nov., sp. nov., isolated from coastal sediment.</title>
        <authorList>
            <person name="Yu W.X."/>
            <person name="Mu D.S."/>
            <person name="Du J.Z."/>
            <person name="Liang Y.Q."/>
        </authorList>
    </citation>
    <scope>NUCLEOTIDE SEQUENCE</scope>
    <source>
        <strain evidence="2">A06</strain>
    </source>
</reference>
<gene>
    <name evidence="2" type="ORF">N2K84_12155</name>
</gene>